<name>A0ABX0U551_9SPHN</name>
<proteinExistence type="predicted"/>
<dbReference type="Proteomes" id="UP000788153">
    <property type="component" value="Unassembled WGS sequence"/>
</dbReference>
<evidence type="ECO:0000313" key="2">
    <source>
        <dbReference type="Proteomes" id="UP000788153"/>
    </source>
</evidence>
<dbReference type="EMBL" id="JAASQP010000001">
    <property type="protein sequence ID" value="NIJ24801.1"/>
    <property type="molecule type" value="Genomic_DNA"/>
</dbReference>
<protein>
    <submittedName>
        <fullName evidence="1">Uncharacterized protein</fullName>
    </submittedName>
</protein>
<organism evidence="1 2">
    <name type="scientific">Sphingomonas japonica</name>
    <dbReference type="NCBI Taxonomy" id="511662"/>
    <lineage>
        <taxon>Bacteria</taxon>
        <taxon>Pseudomonadati</taxon>
        <taxon>Pseudomonadota</taxon>
        <taxon>Alphaproteobacteria</taxon>
        <taxon>Sphingomonadales</taxon>
        <taxon>Sphingomonadaceae</taxon>
        <taxon>Sphingomonas</taxon>
    </lineage>
</organism>
<gene>
    <name evidence="1" type="ORF">FHT01_002343</name>
</gene>
<sequence>MTEISWGPGLTGEQMRALDLPGDTPVQFEGAHATARDWSFGFQGQRYHLPADHFASKVQQWNNDHPDAVPFVPWAGGDDAPSDWDGGEVLYRCGDVDGDARVTGWEHDPHDYDIIGYRPRTEAPTASLPTYDPALVERMVALIRDLRADHIKHGAHDYVQDFVSRTKAIADELATPAERMASDIGITVKQAQRALAWAAAGSAEA</sequence>
<comment type="caution">
    <text evidence="1">The sequence shown here is derived from an EMBL/GenBank/DDBJ whole genome shotgun (WGS) entry which is preliminary data.</text>
</comment>
<keyword evidence="2" id="KW-1185">Reference proteome</keyword>
<reference evidence="1 2" key="1">
    <citation type="submission" date="2020-03" db="EMBL/GenBank/DDBJ databases">
        <title>Genomic Encyclopedia of Type Strains, Phase IV (KMG-IV): sequencing the most valuable type-strain genomes for metagenomic binning, comparative biology and taxonomic classification.</title>
        <authorList>
            <person name="Goeker M."/>
        </authorList>
    </citation>
    <scope>NUCLEOTIDE SEQUENCE [LARGE SCALE GENOMIC DNA]</scope>
    <source>
        <strain evidence="1 2">DSM 22753</strain>
    </source>
</reference>
<dbReference type="RefSeq" id="WP_140047201.1">
    <property type="nucleotide sequence ID" value="NZ_BAAAEV010000001.1"/>
</dbReference>
<evidence type="ECO:0000313" key="1">
    <source>
        <dbReference type="EMBL" id="NIJ24801.1"/>
    </source>
</evidence>
<accession>A0ABX0U551</accession>